<dbReference type="GO" id="GO:0008982">
    <property type="term" value="F:protein-N(PI)-phosphohistidine-sugar phosphotransferase activity"/>
    <property type="evidence" value="ECO:0007669"/>
    <property type="project" value="InterPro"/>
</dbReference>
<dbReference type="InterPro" id="IPR011608">
    <property type="entry name" value="PRD"/>
</dbReference>
<keyword evidence="1" id="KW-0808">Transferase</keyword>
<evidence type="ECO:0000259" key="7">
    <source>
        <dbReference type="PROSITE" id="PS51372"/>
    </source>
</evidence>
<dbReference type="Pfam" id="PF05043">
    <property type="entry name" value="Mga"/>
    <property type="match status" value="1"/>
</dbReference>
<keyword evidence="9" id="KW-1185">Reference proteome</keyword>
<dbReference type="CDD" id="cd05568">
    <property type="entry name" value="PTS_IIB_bgl_like"/>
    <property type="match status" value="1"/>
</dbReference>
<dbReference type="SUPFAM" id="SSF46785">
    <property type="entry name" value="Winged helix' DNA-binding domain"/>
    <property type="match status" value="1"/>
</dbReference>
<dbReference type="PANTHER" id="PTHR30185:SF18">
    <property type="entry name" value="TRANSCRIPTIONAL REGULATOR MTLR"/>
    <property type="match status" value="1"/>
</dbReference>
<evidence type="ECO:0000256" key="5">
    <source>
        <dbReference type="ARBA" id="ARBA00023163"/>
    </source>
</evidence>
<name>A0A1L8RI72_9ENTE</name>
<dbReference type="PROSITE" id="PS51372">
    <property type="entry name" value="PRD_2"/>
    <property type="match status" value="2"/>
</dbReference>
<gene>
    <name evidence="8" type="ORF">RU97_GL001039</name>
</gene>
<evidence type="ECO:0000259" key="6">
    <source>
        <dbReference type="PROSITE" id="PS51099"/>
    </source>
</evidence>
<dbReference type="InterPro" id="IPR007737">
    <property type="entry name" value="Mga_HTH"/>
</dbReference>
<keyword evidence="4" id="KW-0010">Activator</keyword>
<dbReference type="Proteomes" id="UP000181884">
    <property type="component" value="Unassembled WGS sequence"/>
</dbReference>
<evidence type="ECO:0000313" key="9">
    <source>
        <dbReference type="Proteomes" id="UP000181884"/>
    </source>
</evidence>
<dbReference type="InterPro" id="IPR036390">
    <property type="entry name" value="WH_DNA-bd_sf"/>
</dbReference>
<dbReference type="InterPro" id="IPR036634">
    <property type="entry name" value="PRD_sf"/>
</dbReference>
<dbReference type="GO" id="GO:0009401">
    <property type="term" value="P:phosphoenolpyruvate-dependent sugar phosphotransferase system"/>
    <property type="evidence" value="ECO:0007669"/>
    <property type="project" value="InterPro"/>
</dbReference>
<keyword evidence="8" id="KW-0238">DNA-binding</keyword>
<keyword evidence="5" id="KW-0804">Transcription</keyword>
<dbReference type="Pfam" id="PF00874">
    <property type="entry name" value="PRD"/>
    <property type="match status" value="2"/>
</dbReference>
<sequence>MSVIEKRKQAIIFSLSNQRDYVTANELSRILDISTKTVYRLIKQINEEARNGMSITSEKGRGFKLTYDSQQEQPVIKSLVMTPIERRNKIMEDLLLTSPRAKNVTEVYESFYISETVAAADEKIIATILAKYQIRLIRQNRTLRVEGTESNIRKAVKDLIQSTQIIDLDQFDMQGERFNRYDAEFIMEQIRFIEDRLSIILPHPYNINIFSHLYILVSRFRKAGIRSFDYGTDLTETETAEMYREPLLQDAATQVIKKLENYLHTDLPKHEIYFLYQYLISSRMQSAHEPEQFSQQVQEVTTRYIRRVGEKLETVLSDRGLFVNLAKHIKPLINRLEHNIQIKNHLLEQIKLEYTKIFLSVEEVSEEVSEVFDLPPVSEDENGFLTLYFAQMVEEHPSKVKTLVMCTTGIGTSELLKVKISKKFPEIEIVAVISSRDVKRALMDHPEVDLIVSTVAVPQETTVASILISAMLTLDDQERLQEKLEELPYAN</sequence>
<dbReference type="PROSITE" id="PS51099">
    <property type="entry name" value="PTS_EIIB_TYPE_2"/>
    <property type="match status" value="1"/>
</dbReference>
<dbReference type="EMBL" id="JXKH01000002">
    <property type="protein sequence ID" value="OJG19468.1"/>
    <property type="molecule type" value="Genomic_DNA"/>
</dbReference>
<dbReference type="Gene3D" id="3.40.50.2300">
    <property type="match status" value="1"/>
</dbReference>
<reference evidence="8 9" key="1">
    <citation type="submission" date="2014-12" db="EMBL/GenBank/DDBJ databases">
        <title>Draft genome sequences of 29 type strains of Enterococci.</title>
        <authorList>
            <person name="Zhong Z."/>
            <person name="Sun Z."/>
            <person name="Liu W."/>
            <person name="Zhang W."/>
            <person name="Zhang H."/>
        </authorList>
    </citation>
    <scope>NUCLEOTIDE SEQUENCE [LARGE SCALE GENOMIC DNA]</scope>
    <source>
        <strain evidence="8 9">DSM 17029</strain>
    </source>
</reference>
<dbReference type="GO" id="GO:0006355">
    <property type="term" value="P:regulation of DNA-templated transcription"/>
    <property type="evidence" value="ECO:0007669"/>
    <property type="project" value="InterPro"/>
</dbReference>
<dbReference type="AlphaFoldDB" id="A0A1L8RI72"/>
<protein>
    <submittedName>
        <fullName evidence="8">DNA-binding protein</fullName>
    </submittedName>
</protein>
<dbReference type="PANTHER" id="PTHR30185">
    <property type="entry name" value="CRYPTIC BETA-GLUCOSIDE BGL OPERON ANTITERMINATOR"/>
    <property type="match status" value="1"/>
</dbReference>
<dbReference type="InterPro" id="IPR036095">
    <property type="entry name" value="PTS_EIIB-like_sf"/>
</dbReference>
<evidence type="ECO:0000256" key="4">
    <source>
        <dbReference type="ARBA" id="ARBA00023159"/>
    </source>
</evidence>
<evidence type="ECO:0000313" key="8">
    <source>
        <dbReference type="EMBL" id="OJG19468.1"/>
    </source>
</evidence>
<feature type="domain" description="PTS EIIB type-2" evidence="6">
    <location>
        <begin position="400"/>
        <end position="491"/>
    </location>
</feature>
<organism evidence="8 9">
    <name type="scientific">Enterococcus canis</name>
    <dbReference type="NCBI Taxonomy" id="214095"/>
    <lineage>
        <taxon>Bacteria</taxon>
        <taxon>Bacillati</taxon>
        <taxon>Bacillota</taxon>
        <taxon>Bacilli</taxon>
        <taxon>Lactobacillales</taxon>
        <taxon>Enterococcaceae</taxon>
        <taxon>Enterococcus</taxon>
    </lineage>
</organism>
<keyword evidence="2" id="KW-0677">Repeat</keyword>
<dbReference type="InterPro" id="IPR013196">
    <property type="entry name" value="HTH_11"/>
</dbReference>
<evidence type="ECO:0000256" key="3">
    <source>
        <dbReference type="ARBA" id="ARBA00023015"/>
    </source>
</evidence>
<accession>A0A1L8RI72</accession>
<keyword evidence="3" id="KW-0805">Transcription regulation</keyword>
<dbReference type="InterPro" id="IPR013011">
    <property type="entry name" value="PTS_EIIB_2"/>
</dbReference>
<evidence type="ECO:0000256" key="1">
    <source>
        <dbReference type="ARBA" id="ARBA00022679"/>
    </source>
</evidence>
<dbReference type="SUPFAM" id="SSF52794">
    <property type="entry name" value="PTS system IIB component-like"/>
    <property type="match status" value="1"/>
</dbReference>
<dbReference type="InterPro" id="IPR036388">
    <property type="entry name" value="WH-like_DNA-bd_sf"/>
</dbReference>
<proteinExistence type="predicted"/>
<dbReference type="RefSeq" id="WP_067390154.1">
    <property type="nucleotide sequence ID" value="NZ_JXKH01000002.1"/>
</dbReference>
<feature type="domain" description="PRD" evidence="7">
    <location>
        <begin position="292"/>
        <end position="399"/>
    </location>
</feature>
<dbReference type="Gene3D" id="1.10.1790.10">
    <property type="entry name" value="PRD domain"/>
    <property type="match status" value="2"/>
</dbReference>
<evidence type="ECO:0000256" key="2">
    <source>
        <dbReference type="ARBA" id="ARBA00022737"/>
    </source>
</evidence>
<dbReference type="SUPFAM" id="SSF63520">
    <property type="entry name" value="PTS-regulatory domain, PRD"/>
    <property type="match status" value="2"/>
</dbReference>
<dbReference type="STRING" id="214095.RU97_GL001039"/>
<dbReference type="Gene3D" id="1.10.10.10">
    <property type="entry name" value="Winged helix-like DNA-binding domain superfamily/Winged helix DNA-binding domain"/>
    <property type="match status" value="1"/>
</dbReference>
<comment type="caution">
    <text evidence="8">The sequence shown here is derived from an EMBL/GenBank/DDBJ whole genome shotgun (WGS) entry which is preliminary data.</text>
</comment>
<dbReference type="Pfam" id="PF08279">
    <property type="entry name" value="HTH_11"/>
    <property type="match status" value="1"/>
</dbReference>
<dbReference type="GO" id="GO:0003677">
    <property type="term" value="F:DNA binding"/>
    <property type="evidence" value="ECO:0007669"/>
    <property type="project" value="UniProtKB-KW"/>
</dbReference>
<feature type="domain" description="PRD" evidence="7">
    <location>
        <begin position="177"/>
        <end position="289"/>
    </location>
</feature>
<dbReference type="InterPro" id="IPR050661">
    <property type="entry name" value="BglG_antiterminators"/>
</dbReference>